<dbReference type="EMBL" id="CAJOBE010002862">
    <property type="protein sequence ID" value="CAF3847801.1"/>
    <property type="molecule type" value="Genomic_DNA"/>
</dbReference>
<name>A0A819EC20_9BILA</name>
<evidence type="ECO:0000313" key="4">
    <source>
        <dbReference type="Proteomes" id="UP000663874"/>
    </source>
</evidence>
<dbReference type="Proteomes" id="UP000663823">
    <property type="component" value="Unassembled WGS sequence"/>
</dbReference>
<sequence length="88" mass="10338">MQHSYFIILIVIAKRIIDHVRNVTSCHKSYQRMKEYVLILIISSISQRIGWLIGPFILVFGFITVPILSWIFIICNGLEDLWSILLYI</sequence>
<evidence type="ECO:0000313" key="1">
    <source>
        <dbReference type="EMBL" id="CAF0893916.1"/>
    </source>
</evidence>
<dbReference type="Proteomes" id="UP000663874">
    <property type="component" value="Unassembled WGS sequence"/>
</dbReference>
<dbReference type="AlphaFoldDB" id="A0A819EC20"/>
<gene>
    <name evidence="2" type="ORF">FNK824_LOCUS17751</name>
    <name evidence="3" type="ORF">OTI717_LOCUS39760</name>
    <name evidence="1" type="ORF">SEV965_LOCUS5278</name>
</gene>
<organism evidence="2 4">
    <name type="scientific">Rotaria sordida</name>
    <dbReference type="NCBI Taxonomy" id="392033"/>
    <lineage>
        <taxon>Eukaryota</taxon>
        <taxon>Metazoa</taxon>
        <taxon>Spiralia</taxon>
        <taxon>Gnathifera</taxon>
        <taxon>Rotifera</taxon>
        <taxon>Eurotatoria</taxon>
        <taxon>Bdelloidea</taxon>
        <taxon>Philodinida</taxon>
        <taxon>Philodinidae</taxon>
        <taxon>Rotaria</taxon>
    </lineage>
</organism>
<dbReference type="EMBL" id="CAJNOU010000160">
    <property type="protein sequence ID" value="CAF0893916.1"/>
    <property type="molecule type" value="Genomic_DNA"/>
</dbReference>
<evidence type="ECO:0000313" key="2">
    <source>
        <dbReference type="EMBL" id="CAF3847801.1"/>
    </source>
</evidence>
<dbReference type="EMBL" id="CAJOAX010027640">
    <property type="protein sequence ID" value="CAF4231749.1"/>
    <property type="molecule type" value="Genomic_DNA"/>
</dbReference>
<reference evidence="2" key="1">
    <citation type="submission" date="2021-02" db="EMBL/GenBank/DDBJ databases">
        <authorList>
            <person name="Nowell W R."/>
        </authorList>
    </citation>
    <scope>NUCLEOTIDE SEQUENCE</scope>
</reference>
<protein>
    <submittedName>
        <fullName evidence="2">Uncharacterized protein</fullName>
    </submittedName>
</protein>
<accession>A0A819EC20</accession>
<evidence type="ECO:0000313" key="3">
    <source>
        <dbReference type="EMBL" id="CAF4231749.1"/>
    </source>
</evidence>
<comment type="caution">
    <text evidence="2">The sequence shown here is derived from an EMBL/GenBank/DDBJ whole genome shotgun (WGS) entry which is preliminary data.</text>
</comment>
<proteinExistence type="predicted"/>
<dbReference type="Proteomes" id="UP000663889">
    <property type="component" value="Unassembled WGS sequence"/>
</dbReference>